<gene>
    <name evidence="2" type="ORF">FM037_07375</name>
</gene>
<protein>
    <recommendedName>
        <fullName evidence="4">Bacteriocin</fullName>
    </recommendedName>
</protein>
<dbReference type="Proteomes" id="UP000315947">
    <property type="component" value="Chromosome"/>
</dbReference>
<reference evidence="2 3" key="1">
    <citation type="submission" date="2019-07" db="EMBL/GenBank/DDBJ databases">
        <title>Shewanella sp. YLB-06 whole genomic sequence.</title>
        <authorList>
            <person name="Yu L."/>
        </authorList>
    </citation>
    <scope>NUCLEOTIDE SEQUENCE [LARGE SCALE GENOMIC DNA]</scope>
    <source>
        <strain evidence="2 3">YLB-06</strain>
    </source>
</reference>
<dbReference type="EMBL" id="CP041614">
    <property type="protein sequence ID" value="QDO83080.1"/>
    <property type="molecule type" value="Genomic_DNA"/>
</dbReference>
<keyword evidence="3" id="KW-1185">Reference proteome</keyword>
<feature type="region of interest" description="Disordered" evidence="1">
    <location>
        <begin position="71"/>
        <end position="103"/>
    </location>
</feature>
<evidence type="ECO:0000313" key="3">
    <source>
        <dbReference type="Proteomes" id="UP000315947"/>
    </source>
</evidence>
<evidence type="ECO:0000313" key="2">
    <source>
        <dbReference type="EMBL" id="QDO83080.1"/>
    </source>
</evidence>
<name>A0ABX5WVF9_9GAMM</name>
<evidence type="ECO:0008006" key="4">
    <source>
        <dbReference type="Google" id="ProtNLM"/>
    </source>
</evidence>
<proteinExistence type="predicted"/>
<accession>A0ABX5WVF9</accession>
<sequence length="111" mass="10663">MKELIISEQELIFGGNGAASVVGSALASGIAGGSAGCAALGTAAGLAMGTSPMGVVAGATASAAVTKACNNRPSYTGNTPGPIRQPAGANRYWPGGGGGSPSDPFWNLNLL</sequence>
<evidence type="ECO:0000256" key="1">
    <source>
        <dbReference type="SAM" id="MobiDB-lite"/>
    </source>
</evidence>
<dbReference type="RefSeq" id="WP_144045463.1">
    <property type="nucleotide sequence ID" value="NZ_CP041614.1"/>
</dbReference>
<organism evidence="2 3">
    <name type="scientific">Shewanella psychropiezotolerans</name>
    <dbReference type="NCBI Taxonomy" id="2593655"/>
    <lineage>
        <taxon>Bacteria</taxon>
        <taxon>Pseudomonadati</taxon>
        <taxon>Pseudomonadota</taxon>
        <taxon>Gammaproteobacteria</taxon>
        <taxon>Alteromonadales</taxon>
        <taxon>Shewanellaceae</taxon>
        <taxon>Shewanella</taxon>
    </lineage>
</organism>